<keyword evidence="2" id="KW-1185">Reference proteome</keyword>
<protein>
    <submittedName>
        <fullName evidence="1">Uncharacterized protein</fullName>
    </submittedName>
</protein>
<reference evidence="1 2" key="1">
    <citation type="journal article" date="2021" name="Hortic Res">
        <title>High-quality reference genome and annotation aids understanding of berry development for evergreen blueberry (Vaccinium darrowii).</title>
        <authorList>
            <person name="Yu J."/>
            <person name="Hulse-Kemp A.M."/>
            <person name="Babiker E."/>
            <person name="Staton M."/>
        </authorList>
    </citation>
    <scope>NUCLEOTIDE SEQUENCE [LARGE SCALE GENOMIC DNA]</scope>
    <source>
        <strain evidence="2">cv. NJ 8807/NJ 8810</strain>
        <tissue evidence="1">Young leaf</tissue>
    </source>
</reference>
<evidence type="ECO:0000313" key="1">
    <source>
        <dbReference type="EMBL" id="KAH7851094.1"/>
    </source>
</evidence>
<gene>
    <name evidence="1" type="ORF">Vadar_007228</name>
</gene>
<dbReference type="Proteomes" id="UP000828048">
    <property type="component" value="Chromosome 8"/>
</dbReference>
<comment type="caution">
    <text evidence="1">The sequence shown here is derived from an EMBL/GenBank/DDBJ whole genome shotgun (WGS) entry which is preliminary data.</text>
</comment>
<dbReference type="EMBL" id="CM037158">
    <property type="protein sequence ID" value="KAH7851094.1"/>
    <property type="molecule type" value="Genomic_DNA"/>
</dbReference>
<evidence type="ECO:0000313" key="2">
    <source>
        <dbReference type="Proteomes" id="UP000828048"/>
    </source>
</evidence>
<organism evidence="1 2">
    <name type="scientific">Vaccinium darrowii</name>
    <dbReference type="NCBI Taxonomy" id="229202"/>
    <lineage>
        <taxon>Eukaryota</taxon>
        <taxon>Viridiplantae</taxon>
        <taxon>Streptophyta</taxon>
        <taxon>Embryophyta</taxon>
        <taxon>Tracheophyta</taxon>
        <taxon>Spermatophyta</taxon>
        <taxon>Magnoliopsida</taxon>
        <taxon>eudicotyledons</taxon>
        <taxon>Gunneridae</taxon>
        <taxon>Pentapetalae</taxon>
        <taxon>asterids</taxon>
        <taxon>Ericales</taxon>
        <taxon>Ericaceae</taxon>
        <taxon>Vaccinioideae</taxon>
        <taxon>Vaccinieae</taxon>
        <taxon>Vaccinium</taxon>
    </lineage>
</organism>
<accession>A0ACB7YDJ6</accession>
<name>A0ACB7YDJ6_9ERIC</name>
<sequence>MSNWLNAMQRHVNLISKRHEDGKKRQPKSFYIKRKSLRFPFASNSCLLITFSTFVPFQPGPFLLFLPPSFLGPVQIPGRRKTFGLFLHQIDWPDGDEDEKDEEEDRGSTSWASTVGKSSSKKRRREEKLWWCRSQVESEAQQLPVEELEKTKIKEEKSTGMSLYYEMSDESLKSYKGERNGNEYLINLIDSPGHVEFSSEVTAALRITDGALVVIDCVEGVCVQTETVLQQRLCERIRPVLTVNKMDRCFLEL</sequence>
<proteinExistence type="predicted"/>